<dbReference type="PANTHER" id="PTHR46825:SF15">
    <property type="entry name" value="BETA-LACTAMASE-RELATED DOMAIN-CONTAINING PROTEIN"/>
    <property type="match status" value="1"/>
</dbReference>
<organism evidence="3 4">
    <name type="scientific">Delftia lacustris</name>
    <dbReference type="NCBI Taxonomy" id="558537"/>
    <lineage>
        <taxon>Bacteria</taxon>
        <taxon>Pseudomonadati</taxon>
        <taxon>Pseudomonadota</taxon>
        <taxon>Betaproteobacteria</taxon>
        <taxon>Burkholderiales</taxon>
        <taxon>Comamonadaceae</taxon>
        <taxon>Delftia</taxon>
    </lineage>
</organism>
<dbReference type="Pfam" id="PF11954">
    <property type="entry name" value="DUF3471"/>
    <property type="match status" value="1"/>
</dbReference>
<feature type="domain" description="Peptidase S12 Pab87-related C-terminal" evidence="2">
    <location>
        <begin position="423"/>
        <end position="477"/>
    </location>
</feature>
<sequence length="519" mass="55572">MASSILARRHFLGAALGAVATAGCNGEVSWGDPIDPPVTDRVKRALDQLDGQVRAQMRRTGVPGVAVAVVHEGRLVYAQGMGVRRLGSSLAVDADTVFQLASVSKSVGATVVAQQVGQRRVSWDTRVQQGLPWWTLEDADAAQRITVGDMYAHRSGLPGQAGDALEELGFSQRQILERLRYLPLRPVGTQYAYSNFGLTTGAEAVAAIAGQSWAALSQQAVYGPLGMTQTSSLFADFEARANRAAGHLRVNGVWQTGPVRRPDAQSAAGGVSSTVRDMARWMTMLLDEGRFEGRQVVDAQALRTALSPQMLQSPAGNGEPARYYGFGFNVGVSEAGRTTYSHSGAFGTGSATSFTVMPELKLGIVVLTNGMPIGVPEIVVSQFLDQVEWGRQRQDWESIWTKRLAPIMQPHGELVGKTRPSFPRPPRPLGAYVGSYANRFYGPAQVSLQTGGGGLQVSLGSQRMLLSHWDGEVFSFVPEGDSPGSLSKATFDGNQLTLEYFDDVLTPAGVSAGIGRFSR</sequence>
<dbReference type="InterPro" id="IPR021860">
    <property type="entry name" value="Peptidase_S12_Pab87-rel_C"/>
</dbReference>
<dbReference type="Gene3D" id="2.40.128.600">
    <property type="match status" value="1"/>
</dbReference>
<protein>
    <submittedName>
        <fullName evidence="3">CubicO group peptidase, beta-lactamase class C family</fullName>
    </submittedName>
</protein>
<evidence type="ECO:0000313" key="3">
    <source>
        <dbReference type="EMBL" id="SDZ50369.1"/>
    </source>
</evidence>
<dbReference type="SUPFAM" id="SSF56601">
    <property type="entry name" value="beta-lactamase/transpeptidase-like"/>
    <property type="match status" value="1"/>
</dbReference>
<dbReference type="Proteomes" id="UP000183417">
    <property type="component" value="Unassembled WGS sequence"/>
</dbReference>
<reference evidence="3 4" key="1">
    <citation type="submission" date="2016-10" db="EMBL/GenBank/DDBJ databases">
        <authorList>
            <person name="de Groot N.N."/>
        </authorList>
    </citation>
    <scope>NUCLEOTIDE SEQUENCE [LARGE SCALE GENOMIC DNA]</scope>
    <source>
        <strain evidence="3 4">LMG 24775</strain>
    </source>
</reference>
<dbReference type="InterPro" id="IPR012338">
    <property type="entry name" value="Beta-lactam/transpept-like"/>
</dbReference>
<dbReference type="EMBL" id="FNPE01000029">
    <property type="protein sequence ID" value="SDZ50369.1"/>
    <property type="molecule type" value="Genomic_DNA"/>
</dbReference>
<gene>
    <name evidence="3" type="ORF">SAMN05421547_12962</name>
</gene>
<dbReference type="Pfam" id="PF00144">
    <property type="entry name" value="Beta-lactamase"/>
    <property type="match status" value="1"/>
</dbReference>
<feature type="domain" description="Beta-lactamase-related" evidence="1">
    <location>
        <begin position="50"/>
        <end position="372"/>
    </location>
</feature>
<evidence type="ECO:0000259" key="2">
    <source>
        <dbReference type="Pfam" id="PF11954"/>
    </source>
</evidence>
<evidence type="ECO:0000313" key="4">
    <source>
        <dbReference type="Proteomes" id="UP000183417"/>
    </source>
</evidence>
<dbReference type="GeneID" id="94695442"/>
<evidence type="ECO:0000259" key="1">
    <source>
        <dbReference type="Pfam" id="PF00144"/>
    </source>
</evidence>
<dbReference type="AlphaFoldDB" id="A0A1H3TLZ8"/>
<dbReference type="InterPro" id="IPR001466">
    <property type="entry name" value="Beta-lactam-related"/>
</dbReference>
<name>A0A1H3TLZ8_9BURK</name>
<dbReference type="InterPro" id="IPR050491">
    <property type="entry name" value="AmpC-like"/>
</dbReference>
<accession>A0A1H3TLZ8</accession>
<dbReference type="RefSeq" id="WP_074923602.1">
    <property type="nucleotide sequence ID" value="NZ_CP141274.1"/>
</dbReference>
<dbReference type="PANTHER" id="PTHR46825">
    <property type="entry name" value="D-ALANYL-D-ALANINE-CARBOXYPEPTIDASE/ENDOPEPTIDASE AMPH"/>
    <property type="match status" value="1"/>
</dbReference>
<dbReference type="Gene3D" id="3.40.710.10">
    <property type="entry name" value="DD-peptidase/beta-lactamase superfamily"/>
    <property type="match status" value="1"/>
</dbReference>
<proteinExistence type="predicted"/>